<evidence type="ECO:0000259" key="12">
    <source>
        <dbReference type="PROSITE" id="PS51278"/>
    </source>
</evidence>
<dbReference type="InterPro" id="IPR017932">
    <property type="entry name" value="GATase_2_dom"/>
</dbReference>
<evidence type="ECO:0000256" key="4">
    <source>
        <dbReference type="ARBA" id="ARBA00022741"/>
    </source>
</evidence>
<keyword evidence="5 10" id="KW-0067">ATP-binding</keyword>
<feature type="binding site" evidence="10">
    <location>
        <position position="284"/>
    </location>
    <ligand>
        <name>ATP</name>
        <dbReference type="ChEBI" id="CHEBI:30616"/>
    </ligand>
</feature>
<evidence type="ECO:0000256" key="11">
    <source>
        <dbReference type="PIRSR" id="PIRSR001589-3"/>
    </source>
</evidence>
<dbReference type="Pfam" id="PF00733">
    <property type="entry name" value="Asn_synthase"/>
    <property type="match status" value="1"/>
</dbReference>
<keyword evidence="7 9" id="KW-0315">Glutamine amidotransferase</keyword>
<evidence type="ECO:0000256" key="5">
    <source>
        <dbReference type="ARBA" id="ARBA00022840"/>
    </source>
</evidence>
<dbReference type="InterPro" id="IPR001962">
    <property type="entry name" value="Asn_synthase"/>
</dbReference>
<reference evidence="13" key="2">
    <citation type="submission" date="2024-06" db="EMBL/GenBank/DDBJ databases">
        <authorList>
            <person name="Petrova K.O."/>
            <person name="Toshchakov S.V."/>
            <person name="Boltjanskaja Y.V."/>
            <person name="Kevbrin V."/>
        </authorList>
    </citation>
    <scope>NUCLEOTIDE SEQUENCE</scope>
    <source>
        <strain evidence="13">Z-910T</strain>
    </source>
</reference>
<feature type="active site" description="For GATase activity" evidence="9">
    <location>
        <position position="2"/>
    </location>
</feature>
<dbReference type="PIRSF" id="PIRSF001589">
    <property type="entry name" value="Asn_synthetase_glu-h"/>
    <property type="match status" value="1"/>
</dbReference>
<feature type="binding site" evidence="10">
    <location>
        <begin position="356"/>
        <end position="357"/>
    </location>
    <ligand>
        <name>ATP</name>
        <dbReference type="ChEBI" id="CHEBI:30616"/>
    </ligand>
</feature>
<keyword evidence="13" id="KW-0436">Ligase</keyword>
<evidence type="ECO:0000256" key="6">
    <source>
        <dbReference type="ARBA" id="ARBA00022888"/>
    </source>
</evidence>
<keyword evidence="6 9" id="KW-0061">Asparagine biosynthesis</keyword>
<dbReference type="NCBIfam" id="TIGR01536">
    <property type="entry name" value="asn_synth_AEB"/>
    <property type="match status" value="1"/>
</dbReference>
<feature type="site" description="Important for beta-aspartyl-AMP intermediate formation" evidence="11">
    <location>
        <position position="358"/>
    </location>
</feature>
<evidence type="ECO:0000256" key="1">
    <source>
        <dbReference type="ARBA" id="ARBA00005187"/>
    </source>
</evidence>
<dbReference type="PANTHER" id="PTHR43284">
    <property type="entry name" value="ASPARAGINE SYNTHETASE (GLUTAMINE-HYDROLYZING)"/>
    <property type="match status" value="1"/>
</dbReference>
<dbReference type="AlphaFoldDB" id="A0AAU7VNW4"/>
<dbReference type="Gene3D" id="3.40.50.620">
    <property type="entry name" value="HUPs"/>
    <property type="match status" value="1"/>
</dbReference>
<dbReference type="GO" id="GO:0005829">
    <property type="term" value="C:cytosol"/>
    <property type="evidence" value="ECO:0007669"/>
    <property type="project" value="TreeGrafter"/>
</dbReference>
<accession>A0AAU7VNW4</accession>
<comment type="similarity">
    <text evidence="2">Belongs to the asparagine synthetase family.</text>
</comment>
<name>A0AAU7VNW4_9FIRM</name>
<dbReference type="PROSITE" id="PS51278">
    <property type="entry name" value="GATASE_TYPE_2"/>
    <property type="match status" value="1"/>
</dbReference>
<dbReference type="InterPro" id="IPR006426">
    <property type="entry name" value="Asn_synth_AEB"/>
</dbReference>
<feature type="binding site" evidence="10">
    <location>
        <position position="100"/>
    </location>
    <ligand>
        <name>L-glutamine</name>
        <dbReference type="ChEBI" id="CHEBI:58359"/>
    </ligand>
</feature>
<dbReference type="GO" id="GO:0005524">
    <property type="term" value="F:ATP binding"/>
    <property type="evidence" value="ECO:0007669"/>
    <property type="project" value="UniProtKB-KW"/>
</dbReference>
<dbReference type="InterPro" id="IPR033738">
    <property type="entry name" value="AsnB_N"/>
</dbReference>
<evidence type="ECO:0000256" key="3">
    <source>
        <dbReference type="ARBA" id="ARBA00012737"/>
    </source>
</evidence>
<dbReference type="PANTHER" id="PTHR43284:SF1">
    <property type="entry name" value="ASPARAGINE SYNTHETASE"/>
    <property type="match status" value="1"/>
</dbReference>
<organism evidence="13">
    <name type="scientific">Proteinivorax tanatarense</name>
    <dbReference type="NCBI Taxonomy" id="1260629"/>
    <lineage>
        <taxon>Bacteria</taxon>
        <taxon>Bacillati</taxon>
        <taxon>Bacillota</taxon>
        <taxon>Clostridia</taxon>
        <taxon>Eubacteriales</taxon>
        <taxon>Proteinivoracaceae</taxon>
        <taxon>Proteinivorax</taxon>
    </lineage>
</organism>
<evidence type="ECO:0000256" key="10">
    <source>
        <dbReference type="PIRSR" id="PIRSR001589-2"/>
    </source>
</evidence>
<feature type="domain" description="Glutamine amidotransferase type-2" evidence="12">
    <location>
        <begin position="2"/>
        <end position="212"/>
    </location>
</feature>
<dbReference type="SUPFAM" id="SSF52402">
    <property type="entry name" value="Adenine nucleotide alpha hydrolases-like"/>
    <property type="match status" value="1"/>
</dbReference>
<proteinExistence type="inferred from homology"/>
<keyword evidence="4 10" id="KW-0547">Nucleotide-binding</keyword>
<dbReference type="EMBL" id="CP158367">
    <property type="protein sequence ID" value="XBX75761.1"/>
    <property type="molecule type" value="Genomic_DNA"/>
</dbReference>
<dbReference type="Gene3D" id="3.60.20.10">
    <property type="entry name" value="Glutamine Phosphoribosylpyrophosphate, subunit 1, domain 1"/>
    <property type="match status" value="1"/>
</dbReference>
<reference evidence="13" key="1">
    <citation type="journal article" date="2013" name="Extremophiles">
        <title>Proteinivorax tanatarense gen. nov., sp. nov., an anaerobic, haloalkaliphilic, proteolytic bacterium isolated from a decaying algal bloom, and proposal of Proteinivoraceae fam. nov.</title>
        <authorList>
            <person name="Kevbrin V."/>
            <person name="Boltyanskaya Y."/>
            <person name="Zhilina T."/>
            <person name="Kolganova T."/>
            <person name="Lavrentjeva E."/>
            <person name="Kuznetsov B."/>
        </authorList>
    </citation>
    <scope>NUCLEOTIDE SEQUENCE</scope>
    <source>
        <strain evidence="13">Z-910T</strain>
    </source>
</reference>
<dbReference type="CDD" id="cd00712">
    <property type="entry name" value="AsnB"/>
    <property type="match status" value="1"/>
</dbReference>
<evidence type="ECO:0000256" key="8">
    <source>
        <dbReference type="ARBA" id="ARBA00048741"/>
    </source>
</evidence>
<comment type="catalytic activity">
    <reaction evidence="8">
        <text>L-aspartate + L-glutamine + ATP + H2O = L-asparagine + L-glutamate + AMP + diphosphate + H(+)</text>
        <dbReference type="Rhea" id="RHEA:12228"/>
        <dbReference type="ChEBI" id="CHEBI:15377"/>
        <dbReference type="ChEBI" id="CHEBI:15378"/>
        <dbReference type="ChEBI" id="CHEBI:29985"/>
        <dbReference type="ChEBI" id="CHEBI:29991"/>
        <dbReference type="ChEBI" id="CHEBI:30616"/>
        <dbReference type="ChEBI" id="CHEBI:33019"/>
        <dbReference type="ChEBI" id="CHEBI:58048"/>
        <dbReference type="ChEBI" id="CHEBI:58359"/>
        <dbReference type="ChEBI" id="CHEBI:456215"/>
        <dbReference type="EC" id="6.3.5.4"/>
    </reaction>
</comment>
<evidence type="ECO:0000313" key="13">
    <source>
        <dbReference type="EMBL" id="XBX75761.1"/>
    </source>
</evidence>
<evidence type="ECO:0000256" key="9">
    <source>
        <dbReference type="PIRSR" id="PIRSR001589-1"/>
    </source>
</evidence>
<dbReference type="EC" id="6.3.5.4" evidence="3"/>
<sequence>MCGINGLYFFNSKGNEAKTLMKKMADLMIHRGPDSEGIFLNQKIGLSFRRLSIIDTEGANQPLTNEKGNIKLVCNGEIYNYKQLRKHLETRGHKFSTQGDTETIVHLYEEYGKDLVDHLRGMFAFILYDLEKDIVLVCRDHFGIKPLYYNINQDRLACSSELKSLMLALDEKQIDKKSLCYYLTYQYVPLDKTILKDVFKLLPGHRLIIENGKVKTERYWTAKFSPKNKSLEQYRDEIAHVMEQSVKVHMQSDVPVGAFLSSGVDSTAVAALMRHRKKIKTFSVGFDGPQNECIHSSKTAKVLDTQHHKWMISEQEYFQSINDYIRYIDEPVADPSAIALYLVSKLASKHVKVVLSGEGADEFFAGYRIYQEPLALKNFALLPGSLKTGLNKLIKPTFNFYGKNYILRGTTPLSQRFLGNAKIFVDDIDNIMLDLPSDFQSPFELTAPFYNSVSQLDPVKQMQLIDINFWLPGNILTKADKMSMANSIELRVPFLDIEVFKVASQIPTEFLINTKATKIILRDSLKQVVPNHIIDRPKLGFPVPLATWLKGKRGSHCIDVIKDSGLGKYINLNYADKLYKDHKKGKANNARKLWTLYILAMWYKKNLN</sequence>
<keyword evidence="9" id="KW-0028">Amino-acid biosynthesis</keyword>
<protein>
    <recommendedName>
        <fullName evidence="3">asparagine synthase (glutamine-hydrolyzing)</fullName>
        <ecNumber evidence="3">6.3.5.4</ecNumber>
    </recommendedName>
</protein>
<dbReference type="GO" id="GO:0006529">
    <property type="term" value="P:asparagine biosynthetic process"/>
    <property type="evidence" value="ECO:0007669"/>
    <property type="project" value="UniProtKB-KW"/>
</dbReference>
<comment type="pathway">
    <text evidence="1">Amino-acid biosynthesis; L-asparagine biosynthesis; L-asparagine from L-aspartate (L-Gln route): step 1/1.</text>
</comment>
<dbReference type="GO" id="GO:0004066">
    <property type="term" value="F:asparagine synthase (glutamine-hydrolyzing) activity"/>
    <property type="evidence" value="ECO:0007669"/>
    <property type="project" value="UniProtKB-EC"/>
</dbReference>
<dbReference type="InterPro" id="IPR014729">
    <property type="entry name" value="Rossmann-like_a/b/a_fold"/>
</dbReference>
<evidence type="ECO:0000256" key="7">
    <source>
        <dbReference type="ARBA" id="ARBA00022962"/>
    </source>
</evidence>
<gene>
    <name evidence="13" type="primary">asnB</name>
    <name evidence="13" type="ORF">PRVXT_000915</name>
</gene>
<dbReference type="Pfam" id="PF13537">
    <property type="entry name" value="GATase_7"/>
    <property type="match status" value="1"/>
</dbReference>
<evidence type="ECO:0000256" key="2">
    <source>
        <dbReference type="ARBA" id="ARBA00005752"/>
    </source>
</evidence>
<dbReference type="SUPFAM" id="SSF56235">
    <property type="entry name" value="N-terminal nucleophile aminohydrolases (Ntn hydrolases)"/>
    <property type="match status" value="1"/>
</dbReference>
<dbReference type="InterPro" id="IPR051786">
    <property type="entry name" value="ASN_synthetase/amidase"/>
</dbReference>
<dbReference type="InterPro" id="IPR029055">
    <property type="entry name" value="Ntn_hydrolases_N"/>
</dbReference>
<dbReference type="CDD" id="cd01991">
    <property type="entry name" value="Asn_synthase_B_C"/>
    <property type="match status" value="1"/>
</dbReference>
<dbReference type="RefSeq" id="WP_350344498.1">
    <property type="nucleotide sequence ID" value="NZ_CP158367.1"/>
</dbReference>